<dbReference type="SMART" id="SM00530">
    <property type="entry name" value="HTH_XRE"/>
    <property type="match status" value="1"/>
</dbReference>
<dbReference type="PANTHER" id="PTHR46558">
    <property type="entry name" value="TRACRIPTIONAL REGULATORY PROTEIN-RELATED-RELATED"/>
    <property type="match status" value="1"/>
</dbReference>
<dbReference type="Pfam" id="PF01381">
    <property type="entry name" value="HTH_3"/>
    <property type="match status" value="1"/>
</dbReference>
<gene>
    <name evidence="3" type="ORF">GT576_03045</name>
</gene>
<dbReference type="InterPro" id="IPR010982">
    <property type="entry name" value="Lambda_DNA-bd_dom_sf"/>
</dbReference>
<sequence length="133" mass="15556">MSERIKKLRKVLDLTQQKFADKLGVKRNTVGQWECGINRLTDQVIFSICREFDVNETWLRTGEGDIFVQRSPEEEVGYYVEDLLEYDGNGNAFYDAIIEMMKTYHSLDDKSKTVIREYFKNVADGIKNKEEKA</sequence>
<keyword evidence="1" id="KW-0238">DNA-binding</keyword>
<accession>A0A6N9JS36</accession>
<dbReference type="PANTHER" id="PTHR46558:SF11">
    <property type="entry name" value="HTH-TYPE TRANSCRIPTIONAL REGULATOR XRE"/>
    <property type="match status" value="1"/>
</dbReference>
<reference evidence="3 4" key="1">
    <citation type="journal article" date="2019" name="Nat. Med.">
        <title>A library of human gut bacterial isolates paired with longitudinal multiomics data enables mechanistic microbiome research.</title>
        <authorList>
            <person name="Poyet M."/>
            <person name="Groussin M."/>
            <person name="Gibbons S.M."/>
            <person name="Avila-Pacheco J."/>
            <person name="Jiang X."/>
            <person name="Kearney S.M."/>
            <person name="Perrotta A.R."/>
            <person name="Berdy B."/>
            <person name="Zhao S."/>
            <person name="Lieberman T.D."/>
            <person name="Swanson P.K."/>
            <person name="Smith M."/>
            <person name="Roesemann S."/>
            <person name="Alexander J.E."/>
            <person name="Rich S.A."/>
            <person name="Livny J."/>
            <person name="Vlamakis H."/>
            <person name="Clish C."/>
            <person name="Bullock K."/>
            <person name="Deik A."/>
            <person name="Scott J."/>
            <person name="Pierce K.A."/>
            <person name="Xavier R.J."/>
            <person name="Alm E.J."/>
        </authorList>
    </citation>
    <scope>NUCLEOTIDE SEQUENCE [LARGE SCALE GENOMIC DNA]</scope>
    <source>
        <strain evidence="3 4">BIOML-A1</strain>
    </source>
</reference>
<evidence type="ECO:0000256" key="1">
    <source>
        <dbReference type="ARBA" id="ARBA00023125"/>
    </source>
</evidence>
<protein>
    <submittedName>
        <fullName evidence="3">Helix-turn-helix domain-containing protein</fullName>
    </submittedName>
</protein>
<dbReference type="SUPFAM" id="SSF47413">
    <property type="entry name" value="lambda repressor-like DNA-binding domains"/>
    <property type="match status" value="1"/>
</dbReference>
<name>A0A6N9JS36_9FIRM</name>
<dbReference type="InterPro" id="IPR001387">
    <property type="entry name" value="Cro/C1-type_HTH"/>
</dbReference>
<feature type="domain" description="HTH cro/C1-type" evidence="2">
    <location>
        <begin position="5"/>
        <end position="59"/>
    </location>
</feature>
<dbReference type="Proteomes" id="UP000449249">
    <property type="component" value="Unassembled WGS sequence"/>
</dbReference>
<proteinExistence type="predicted"/>
<evidence type="ECO:0000313" key="4">
    <source>
        <dbReference type="Proteomes" id="UP000449249"/>
    </source>
</evidence>
<organism evidence="3 4">
    <name type="scientific">Dorea longicatena</name>
    <dbReference type="NCBI Taxonomy" id="88431"/>
    <lineage>
        <taxon>Bacteria</taxon>
        <taxon>Bacillati</taxon>
        <taxon>Bacillota</taxon>
        <taxon>Clostridia</taxon>
        <taxon>Lachnospirales</taxon>
        <taxon>Lachnospiraceae</taxon>
        <taxon>Dorea</taxon>
    </lineage>
</organism>
<dbReference type="GO" id="GO:0003677">
    <property type="term" value="F:DNA binding"/>
    <property type="evidence" value="ECO:0007669"/>
    <property type="project" value="UniProtKB-KW"/>
</dbReference>
<dbReference type="CDD" id="cd00093">
    <property type="entry name" value="HTH_XRE"/>
    <property type="match status" value="1"/>
</dbReference>
<dbReference type="RefSeq" id="WP_161170087.1">
    <property type="nucleotide sequence ID" value="NZ_JBCPDW010000002.1"/>
</dbReference>
<dbReference type="EMBL" id="WWSH01000002">
    <property type="protein sequence ID" value="MZK09346.1"/>
    <property type="molecule type" value="Genomic_DNA"/>
</dbReference>
<evidence type="ECO:0000259" key="2">
    <source>
        <dbReference type="PROSITE" id="PS50943"/>
    </source>
</evidence>
<dbReference type="PROSITE" id="PS50943">
    <property type="entry name" value="HTH_CROC1"/>
    <property type="match status" value="1"/>
</dbReference>
<evidence type="ECO:0000313" key="3">
    <source>
        <dbReference type="EMBL" id="MZK09346.1"/>
    </source>
</evidence>
<comment type="caution">
    <text evidence="3">The sequence shown here is derived from an EMBL/GenBank/DDBJ whole genome shotgun (WGS) entry which is preliminary data.</text>
</comment>
<dbReference type="AlphaFoldDB" id="A0A6N9JS36"/>
<dbReference type="Gene3D" id="1.10.260.40">
    <property type="entry name" value="lambda repressor-like DNA-binding domains"/>
    <property type="match status" value="1"/>
</dbReference>